<protein>
    <submittedName>
        <fullName evidence="1">Uncharacterized protein</fullName>
    </submittedName>
</protein>
<gene>
    <name evidence="1" type="ORF">HNR60_004106</name>
</gene>
<reference evidence="1 2" key="1">
    <citation type="submission" date="2020-08" db="EMBL/GenBank/DDBJ databases">
        <title>Genomic Encyclopedia of Type Strains, Phase IV (KMG-IV): sequencing the most valuable type-strain genomes for metagenomic binning, comparative biology and taxonomic classification.</title>
        <authorList>
            <person name="Goeker M."/>
        </authorList>
    </citation>
    <scope>NUCLEOTIDE SEQUENCE [LARGE SCALE GENOMIC DNA]</scope>
    <source>
        <strain evidence="1 2">DSM 12706</strain>
    </source>
</reference>
<accession>A0A7W7Z786</accession>
<sequence length="100" mass="10962">MAESAEIERIARDVVNAHTVMNAVTSVISRPSVDWTDDPIIEINVVVRPEAETALLKGETPLNILTRISDQLIGLGEHRFPIIHYATTADMEAVNDASEP</sequence>
<keyword evidence="2" id="KW-1185">Reference proteome</keyword>
<dbReference type="AlphaFoldDB" id="A0A7W7Z786"/>
<comment type="caution">
    <text evidence="1">The sequence shown here is derived from an EMBL/GenBank/DDBJ whole genome shotgun (WGS) entry which is preliminary data.</text>
</comment>
<proteinExistence type="predicted"/>
<dbReference type="Proteomes" id="UP000542353">
    <property type="component" value="Unassembled WGS sequence"/>
</dbReference>
<organism evidence="1 2">
    <name type="scientific">Rhodopseudomonas rhenobacensis</name>
    <dbReference type="NCBI Taxonomy" id="87461"/>
    <lineage>
        <taxon>Bacteria</taxon>
        <taxon>Pseudomonadati</taxon>
        <taxon>Pseudomonadota</taxon>
        <taxon>Alphaproteobacteria</taxon>
        <taxon>Hyphomicrobiales</taxon>
        <taxon>Nitrobacteraceae</taxon>
        <taxon>Rhodopseudomonas</taxon>
    </lineage>
</organism>
<dbReference type="RefSeq" id="WP_184261469.1">
    <property type="nucleotide sequence ID" value="NZ_JACHIH010000034.1"/>
</dbReference>
<evidence type="ECO:0000313" key="1">
    <source>
        <dbReference type="EMBL" id="MBB5049330.1"/>
    </source>
</evidence>
<evidence type="ECO:0000313" key="2">
    <source>
        <dbReference type="Proteomes" id="UP000542353"/>
    </source>
</evidence>
<dbReference type="EMBL" id="JACHIH010000034">
    <property type="protein sequence ID" value="MBB5049330.1"/>
    <property type="molecule type" value="Genomic_DNA"/>
</dbReference>
<name>A0A7W7Z786_9BRAD</name>